<comment type="caution">
    <text evidence="13">The sequence shown here is derived from an EMBL/GenBank/DDBJ whole genome shotgun (WGS) entry which is preliminary data.</text>
</comment>
<evidence type="ECO:0000313" key="14">
    <source>
        <dbReference type="Proteomes" id="UP001597283"/>
    </source>
</evidence>
<evidence type="ECO:0000256" key="3">
    <source>
        <dbReference type="ARBA" id="ARBA00022598"/>
    </source>
</evidence>
<evidence type="ECO:0000256" key="7">
    <source>
        <dbReference type="ARBA" id="ARBA00022840"/>
    </source>
</evidence>
<keyword evidence="7 10" id="KW-0067">ATP-binding</keyword>
<dbReference type="InterPro" id="IPR014729">
    <property type="entry name" value="Rossmann-like_a/b/a_fold"/>
</dbReference>
<keyword evidence="10" id="KW-0963">Cytoplasm</keyword>
<feature type="binding site" evidence="10">
    <location>
        <position position="218"/>
    </location>
    <ligand>
        <name>Zn(2+)</name>
        <dbReference type="ChEBI" id="CHEBI:29105"/>
    </ligand>
</feature>
<comment type="subunit">
    <text evidence="2 10">Monomer.</text>
</comment>
<evidence type="ECO:0000256" key="5">
    <source>
        <dbReference type="ARBA" id="ARBA00022741"/>
    </source>
</evidence>
<dbReference type="GO" id="GO:0004817">
    <property type="term" value="F:cysteine-tRNA ligase activity"/>
    <property type="evidence" value="ECO:0007669"/>
    <property type="project" value="UniProtKB-EC"/>
</dbReference>
<dbReference type="InterPro" id="IPR024909">
    <property type="entry name" value="Cys-tRNA/MSH_ligase"/>
</dbReference>
<comment type="subcellular location">
    <subcellularLocation>
        <location evidence="10">Cytoplasm</location>
    </subcellularLocation>
</comment>
<dbReference type="Proteomes" id="UP001597283">
    <property type="component" value="Unassembled WGS sequence"/>
</dbReference>
<evidence type="ECO:0000256" key="6">
    <source>
        <dbReference type="ARBA" id="ARBA00022833"/>
    </source>
</evidence>
<dbReference type="PANTHER" id="PTHR10890:SF3">
    <property type="entry name" value="CYSTEINE--TRNA LIGASE, CYTOPLASMIC"/>
    <property type="match status" value="1"/>
</dbReference>
<evidence type="ECO:0000256" key="2">
    <source>
        <dbReference type="ARBA" id="ARBA00011245"/>
    </source>
</evidence>
<evidence type="ECO:0000256" key="4">
    <source>
        <dbReference type="ARBA" id="ARBA00022723"/>
    </source>
</evidence>
<comment type="similarity">
    <text evidence="1 10">Belongs to the class-I aminoacyl-tRNA synthetase family.</text>
</comment>
<protein>
    <recommendedName>
        <fullName evidence="10">Cysteine--tRNA ligase</fullName>
        <ecNumber evidence="10">6.1.1.16</ecNumber>
    </recommendedName>
    <alternativeName>
        <fullName evidence="10">Cysteinyl-tRNA synthetase</fullName>
        <shortName evidence="10">CysRS</shortName>
    </alternativeName>
</protein>
<reference evidence="14" key="1">
    <citation type="journal article" date="2019" name="Int. J. Syst. Evol. Microbiol.">
        <title>The Global Catalogue of Microorganisms (GCM) 10K type strain sequencing project: providing services to taxonomists for standard genome sequencing and annotation.</title>
        <authorList>
            <consortium name="The Broad Institute Genomics Platform"/>
            <consortium name="The Broad Institute Genome Sequencing Center for Infectious Disease"/>
            <person name="Wu L."/>
            <person name="Ma J."/>
        </authorList>
    </citation>
    <scope>NUCLEOTIDE SEQUENCE [LARGE SCALE GENOMIC DNA]</scope>
    <source>
        <strain evidence="14">Q85</strain>
    </source>
</reference>
<feature type="binding site" evidence="10">
    <location>
        <position position="29"/>
    </location>
    <ligand>
        <name>Zn(2+)</name>
        <dbReference type="ChEBI" id="CHEBI:29105"/>
    </ligand>
</feature>
<dbReference type="InterPro" id="IPR056411">
    <property type="entry name" value="CysS_C"/>
</dbReference>
<dbReference type="EC" id="6.1.1.16" evidence="10"/>
<keyword evidence="6 10" id="KW-0862">Zinc</keyword>
<feature type="binding site" evidence="10">
    <location>
        <position position="280"/>
    </location>
    <ligand>
        <name>ATP</name>
        <dbReference type="ChEBI" id="CHEBI:30616"/>
    </ligand>
</feature>
<feature type="short sequence motif" description="'HIGH' region" evidence="10">
    <location>
        <begin position="31"/>
        <end position="41"/>
    </location>
</feature>
<comment type="catalytic activity">
    <reaction evidence="10">
        <text>tRNA(Cys) + L-cysteine + ATP = L-cysteinyl-tRNA(Cys) + AMP + diphosphate</text>
        <dbReference type="Rhea" id="RHEA:17773"/>
        <dbReference type="Rhea" id="RHEA-COMP:9661"/>
        <dbReference type="Rhea" id="RHEA-COMP:9679"/>
        <dbReference type="ChEBI" id="CHEBI:30616"/>
        <dbReference type="ChEBI" id="CHEBI:33019"/>
        <dbReference type="ChEBI" id="CHEBI:35235"/>
        <dbReference type="ChEBI" id="CHEBI:78442"/>
        <dbReference type="ChEBI" id="CHEBI:78517"/>
        <dbReference type="ChEBI" id="CHEBI:456215"/>
        <dbReference type="EC" id="6.1.1.16"/>
    </reaction>
</comment>
<evidence type="ECO:0000259" key="11">
    <source>
        <dbReference type="Pfam" id="PF01406"/>
    </source>
</evidence>
<gene>
    <name evidence="10 13" type="primary">cysS</name>
    <name evidence="13" type="ORF">ACFSC3_14420</name>
</gene>
<dbReference type="SUPFAM" id="SSF52374">
    <property type="entry name" value="Nucleotidylyl transferase"/>
    <property type="match status" value="1"/>
</dbReference>
<dbReference type="InterPro" id="IPR032678">
    <property type="entry name" value="tRNA-synt_1_cat_dom"/>
</dbReference>
<keyword evidence="5 10" id="KW-0547">Nucleotide-binding</keyword>
<dbReference type="Gene3D" id="1.20.120.1910">
    <property type="entry name" value="Cysteine-tRNA ligase, C-terminal anti-codon recognition domain"/>
    <property type="match status" value="1"/>
</dbReference>
<dbReference type="PRINTS" id="PR00983">
    <property type="entry name" value="TRNASYNTHCYS"/>
</dbReference>
<feature type="domain" description="Cysteinyl-tRNA ligase anticodon binding" evidence="12">
    <location>
        <begin position="428"/>
        <end position="462"/>
    </location>
</feature>
<evidence type="ECO:0000256" key="1">
    <source>
        <dbReference type="ARBA" id="ARBA00005594"/>
    </source>
</evidence>
<dbReference type="Gene3D" id="3.40.50.620">
    <property type="entry name" value="HUPs"/>
    <property type="match status" value="1"/>
</dbReference>
<keyword evidence="4 10" id="KW-0479">Metal-binding</keyword>
<evidence type="ECO:0000256" key="10">
    <source>
        <dbReference type="HAMAP-Rule" id="MF_00041"/>
    </source>
</evidence>
<feature type="binding site" evidence="10">
    <location>
        <position position="243"/>
    </location>
    <ligand>
        <name>Zn(2+)</name>
        <dbReference type="ChEBI" id="CHEBI:29105"/>
    </ligand>
</feature>
<name>A0ABW4NFQ1_9SPHN</name>
<comment type="cofactor">
    <cofactor evidence="10">
        <name>Zn(2+)</name>
        <dbReference type="ChEBI" id="CHEBI:29105"/>
    </cofactor>
    <text evidence="10">Binds 1 zinc ion per subunit.</text>
</comment>
<dbReference type="Pfam" id="PF23493">
    <property type="entry name" value="CysS_C"/>
    <property type="match status" value="1"/>
</dbReference>
<feature type="binding site" evidence="10">
    <location>
        <position position="247"/>
    </location>
    <ligand>
        <name>Zn(2+)</name>
        <dbReference type="ChEBI" id="CHEBI:29105"/>
    </ligand>
</feature>
<keyword evidence="8 10" id="KW-0648">Protein biosynthesis</keyword>
<feature type="short sequence motif" description="'KMSKS' region" evidence="10">
    <location>
        <begin position="277"/>
        <end position="281"/>
    </location>
</feature>
<dbReference type="PANTHER" id="PTHR10890">
    <property type="entry name" value="CYSTEINYL-TRNA SYNTHETASE"/>
    <property type="match status" value="1"/>
</dbReference>
<dbReference type="EMBL" id="JBHUFC010000006">
    <property type="protein sequence ID" value="MFD1788758.1"/>
    <property type="molecule type" value="Genomic_DNA"/>
</dbReference>
<keyword evidence="9 10" id="KW-0030">Aminoacyl-tRNA synthetase</keyword>
<keyword evidence="3 10" id="KW-0436">Ligase</keyword>
<evidence type="ECO:0000256" key="8">
    <source>
        <dbReference type="ARBA" id="ARBA00022917"/>
    </source>
</evidence>
<dbReference type="InterPro" id="IPR015803">
    <property type="entry name" value="Cys-tRNA-ligase"/>
</dbReference>
<dbReference type="HAMAP" id="MF_00041">
    <property type="entry name" value="Cys_tRNA_synth"/>
    <property type="match status" value="1"/>
</dbReference>
<proteinExistence type="inferred from homology"/>
<sequence length="473" mass="53084">MTLKLYNSLTRQTEVFTPIHPGEARVYTCGPTVYNYQHIGNMRAFLFADTLGRVLKWNGYDLTHIINITDVGHLTSDADAGEDKMEKAAIAQGASIWDIAAHYTHAFKRDVRRLNITDPAEWTVATDYVPQMIEFAKRIEKDCYQIDGGLYFDVSKVPNYGSLARATTEDGESRIDPVSGKRNPQDFAIWRASPPGEQRQMEWDSPWGKGAPGWHLECSVMSHAKLGHPFDIHTGGIDHREIHHPNEIAQNQAYCGCADPGARIWMHNNFLIDRGGKMSKSTGQFLTLQVLVDAGFHPLAYRMLCLQAHYRSELEFSWDNLAAASTRLKRLVQTVEKLRERFDAEPRGTLETPEVEEAKAAVSDDLNTARALVLLESVAGGKGHAGDRYIAVRKIDRVLGLRLAMITRDELRVRPAHATLDEQAIETRLVERREARAAKDFARSDAIRDELAAAGVEVMDGDPLGWDWKVVLP</sequence>
<dbReference type="SUPFAM" id="SSF47323">
    <property type="entry name" value="Anticodon-binding domain of a subclass of class I aminoacyl-tRNA synthetases"/>
    <property type="match status" value="1"/>
</dbReference>
<dbReference type="Pfam" id="PF01406">
    <property type="entry name" value="tRNA-synt_1e"/>
    <property type="match status" value="1"/>
</dbReference>
<dbReference type="CDD" id="cd00672">
    <property type="entry name" value="CysRS_core"/>
    <property type="match status" value="1"/>
</dbReference>
<evidence type="ECO:0000256" key="9">
    <source>
        <dbReference type="ARBA" id="ARBA00023146"/>
    </source>
</evidence>
<organism evidence="13 14">
    <name type="scientific">Sphingomonas floccifaciens</name>
    <dbReference type="NCBI Taxonomy" id="1844115"/>
    <lineage>
        <taxon>Bacteria</taxon>
        <taxon>Pseudomonadati</taxon>
        <taxon>Pseudomonadota</taxon>
        <taxon>Alphaproteobacteria</taxon>
        <taxon>Sphingomonadales</taxon>
        <taxon>Sphingomonadaceae</taxon>
        <taxon>Sphingomonas</taxon>
    </lineage>
</organism>
<keyword evidence="14" id="KW-1185">Reference proteome</keyword>
<dbReference type="RefSeq" id="WP_380941139.1">
    <property type="nucleotide sequence ID" value="NZ_JBHUFC010000006.1"/>
</dbReference>
<feature type="domain" description="tRNA synthetases class I catalytic" evidence="11">
    <location>
        <begin position="16"/>
        <end position="324"/>
    </location>
</feature>
<evidence type="ECO:0000313" key="13">
    <source>
        <dbReference type="EMBL" id="MFD1788758.1"/>
    </source>
</evidence>
<evidence type="ECO:0000259" key="12">
    <source>
        <dbReference type="Pfam" id="PF23493"/>
    </source>
</evidence>
<accession>A0ABW4NFQ1</accession>
<dbReference type="NCBIfam" id="TIGR00435">
    <property type="entry name" value="cysS"/>
    <property type="match status" value="1"/>
</dbReference>
<dbReference type="InterPro" id="IPR009080">
    <property type="entry name" value="tRNAsynth_Ia_anticodon-bd"/>
</dbReference>